<dbReference type="InterPro" id="IPR014627">
    <property type="entry name" value="UCP036888_HDGYP-like"/>
</dbReference>
<comment type="caution">
    <text evidence="2">The sequence shown here is derived from an EMBL/GenBank/DDBJ whole genome shotgun (WGS) entry which is preliminary data.</text>
</comment>
<reference evidence="2" key="1">
    <citation type="submission" date="2021-10" db="EMBL/GenBank/DDBJ databases">
        <title>Marinomonas pontica sp. nov., isolated from the Black Sea.</title>
        <authorList>
            <person name="Zhao L.-H."/>
            <person name="Xue J.-H."/>
        </authorList>
    </citation>
    <scope>NUCLEOTIDE SEQUENCE</scope>
    <source>
        <strain evidence="2">E8</strain>
    </source>
</reference>
<feature type="domain" description="HDOD" evidence="1">
    <location>
        <begin position="156"/>
        <end position="356"/>
    </location>
</feature>
<dbReference type="Gene3D" id="1.10.3210.10">
    <property type="entry name" value="Hypothetical protein af1432"/>
    <property type="match status" value="1"/>
</dbReference>
<accession>A0A9X1LEN3</accession>
<organism evidence="2 3">
    <name type="scientific">Marinomonas algarum</name>
    <dbReference type="NCBI Taxonomy" id="2883105"/>
    <lineage>
        <taxon>Bacteria</taxon>
        <taxon>Pseudomonadati</taxon>
        <taxon>Pseudomonadota</taxon>
        <taxon>Gammaproteobacteria</taxon>
        <taxon>Oceanospirillales</taxon>
        <taxon>Oceanospirillaceae</taxon>
        <taxon>Marinomonas</taxon>
    </lineage>
</organism>
<keyword evidence="3" id="KW-1185">Reference proteome</keyword>
<name>A0A9X1LEN3_9GAMM</name>
<protein>
    <submittedName>
        <fullName evidence="2">HDOD domain-containing protein</fullName>
    </submittedName>
</protein>
<sequence>METTVNSPLSERVCVVHLADSIGRLRVIFPKNHMLDLAAIARVTKRRFEPVPYYSRASDLLIKPNSMYTLLATSLLELPRLLIQVHTNGTQQEITSAELQQLFSGPLNRFERISVPTQNIKRPVEHHDQDAEQILQGLGRFQSIRLKKRIEETVEMPPLPASSHQVIRLSNSKTASINELCDIITLDPSLTAQVISWASSPYYRAPGGITTIEDAIIRVLGFDMVMNLALGLSLSNAFTLAKDNLHHYENFWLESVSGAVLTEALAKCMPVEKQPKKGHAYLAGLLHNFGYLAIGTILPPHFSILTRYQEANAHLCSELIEMQMMHFTREQMGAWLLRHWNLPEPIWTAIRYSKRDEYQGEHAMLAHLLYISHRLLHHDSISEAVLKRVGLTLEQAERCREALYQESTELKKVVASMNKINT</sequence>
<dbReference type="SUPFAM" id="SSF109604">
    <property type="entry name" value="HD-domain/PDEase-like"/>
    <property type="match status" value="1"/>
</dbReference>
<dbReference type="Proteomes" id="UP001139095">
    <property type="component" value="Unassembled WGS sequence"/>
</dbReference>
<evidence type="ECO:0000313" key="3">
    <source>
        <dbReference type="Proteomes" id="UP001139095"/>
    </source>
</evidence>
<proteinExistence type="predicted"/>
<dbReference type="PANTHER" id="PTHR33525">
    <property type="match status" value="1"/>
</dbReference>
<dbReference type="EMBL" id="JAJATW010000009">
    <property type="protein sequence ID" value="MCB5161728.1"/>
    <property type="molecule type" value="Genomic_DNA"/>
</dbReference>
<gene>
    <name evidence="2" type="ORF">LG368_07425</name>
</gene>
<dbReference type="InterPro" id="IPR052340">
    <property type="entry name" value="RNase_Y/CdgJ"/>
</dbReference>
<dbReference type="PANTHER" id="PTHR33525:SF3">
    <property type="entry name" value="RIBONUCLEASE Y"/>
    <property type="match status" value="1"/>
</dbReference>
<evidence type="ECO:0000259" key="1">
    <source>
        <dbReference type="PROSITE" id="PS51833"/>
    </source>
</evidence>
<dbReference type="PIRSF" id="PIRSF036888">
    <property type="entry name" value="HDGYPm_UCP036888"/>
    <property type="match status" value="1"/>
</dbReference>
<dbReference type="InterPro" id="IPR013976">
    <property type="entry name" value="HDOD"/>
</dbReference>
<dbReference type="PROSITE" id="PS51833">
    <property type="entry name" value="HDOD"/>
    <property type="match status" value="1"/>
</dbReference>
<dbReference type="AlphaFoldDB" id="A0A9X1LEN3"/>
<dbReference type="RefSeq" id="WP_226754102.1">
    <property type="nucleotide sequence ID" value="NZ_JAJATW010000009.1"/>
</dbReference>
<evidence type="ECO:0000313" key="2">
    <source>
        <dbReference type="EMBL" id="MCB5161728.1"/>
    </source>
</evidence>
<dbReference type="Pfam" id="PF08668">
    <property type="entry name" value="HDOD"/>
    <property type="match status" value="1"/>
</dbReference>